<gene>
    <name evidence="1" type="ORF">MTR67_044712</name>
</gene>
<dbReference type="Proteomes" id="UP001234989">
    <property type="component" value="Chromosome 10"/>
</dbReference>
<protein>
    <submittedName>
        <fullName evidence="1">Uncharacterized protein</fullName>
    </submittedName>
</protein>
<dbReference type="AlphaFoldDB" id="A0AAF0US16"/>
<keyword evidence="2" id="KW-1185">Reference proteome</keyword>
<organism evidence="1 2">
    <name type="scientific">Solanum verrucosum</name>
    <dbReference type="NCBI Taxonomy" id="315347"/>
    <lineage>
        <taxon>Eukaryota</taxon>
        <taxon>Viridiplantae</taxon>
        <taxon>Streptophyta</taxon>
        <taxon>Embryophyta</taxon>
        <taxon>Tracheophyta</taxon>
        <taxon>Spermatophyta</taxon>
        <taxon>Magnoliopsida</taxon>
        <taxon>eudicotyledons</taxon>
        <taxon>Gunneridae</taxon>
        <taxon>Pentapetalae</taxon>
        <taxon>asterids</taxon>
        <taxon>lamiids</taxon>
        <taxon>Solanales</taxon>
        <taxon>Solanaceae</taxon>
        <taxon>Solanoideae</taxon>
        <taxon>Solaneae</taxon>
        <taxon>Solanum</taxon>
    </lineage>
</organism>
<name>A0AAF0US16_SOLVR</name>
<sequence>MHGRPSKDRRKVVGETKKSGKLLRIGLAIICRICHVEAITREGILKEKMLSHQHDIVHHQQHILDMPSSKIYSTGQAKVTRSTDVTSDIGYTPSTTSKLK</sequence>
<dbReference type="EMBL" id="CP133621">
    <property type="protein sequence ID" value="WMV51327.1"/>
    <property type="molecule type" value="Genomic_DNA"/>
</dbReference>
<accession>A0AAF0US16</accession>
<reference evidence="1" key="1">
    <citation type="submission" date="2023-08" db="EMBL/GenBank/DDBJ databases">
        <title>A de novo genome assembly of Solanum verrucosum Schlechtendal, a Mexican diploid species geographically isolated from the other diploid A-genome species in potato relatives.</title>
        <authorList>
            <person name="Hosaka K."/>
        </authorList>
    </citation>
    <scope>NUCLEOTIDE SEQUENCE</scope>
    <source>
        <tissue evidence="1">Young leaves</tissue>
    </source>
</reference>
<evidence type="ECO:0000313" key="2">
    <source>
        <dbReference type="Proteomes" id="UP001234989"/>
    </source>
</evidence>
<evidence type="ECO:0000313" key="1">
    <source>
        <dbReference type="EMBL" id="WMV51327.1"/>
    </source>
</evidence>
<proteinExistence type="predicted"/>